<feature type="domain" description="FHA" evidence="1">
    <location>
        <begin position="279"/>
        <end position="330"/>
    </location>
</feature>
<dbReference type="InterPro" id="IPR000253">
    <property type="entry name" value="FHA_dom"/>
</dbReference>
<dbReference type="Gene3D" id="2.60.200.20">
    <property type="match status" value="1"/>
</dbReference>
<comment type="caution">
    <text evidence="2">The sequence shown here is derived from an EMBL/GenBank/DDBJ whole genome shotgun (WGS) entry which is preliminary data.</text>
</comment>
<organism evidence="2 3">
    <name type="scientific">Agathobacter rectalis</name>
    <dbReference type="NCBI Taxonomy" id="39491"/>
    <lineage>
        <taxon>Bacteria</taxon>
        <taxon>Bacillati</taxon>
        <taxon>Bacillota</taxon>
        <taxon>Clostridia</taxon>
        <taxon>Lachnospirales</taxon>
        <taxon>Lachnospiraceae</taxon>
        <taxon>Agathobacter</taxon>
    </lineage>
</organism>
<proteinExistence type="predicted"/>
<sequence length="355" mass="41417">MARYKVKGKDCQLKVKVKLSFKEEIDERQLDFFSSKYIRGLLKVQARKKNCIEFYGPIGISLFDRLKKPISKYDFFFIMEQVIDITQKANLNSLILRNIVWDIHYVFINETTKELQFIYLPLTNDKKETDVLGFMEQIIYASKTMEEPDTEYISRYVYFLKSLISYDAEKIEKYIFSEDRSVVNTIKRHNVGQSGFMTDKPQHYYEHYGRNNADEEATGLLADEEATGLLNGADEDTGLLNNYDEEATCLLNTQCEQIHYASMYRLLTNETFLINKPVFRIGKEKSYSDYFVANNNMVSRSHADIIARGGRYFIVDLNSKNKTFVNGTPILAQQETEIHDGDAIRLANEEFEFRI</sequence>
<dbReference type="AlphaFoldDB" id="A0A413Q980"/>
<evidence type="ECO:0000313" key="2">
    <source>
        <dbReference type="EMBL" id="RGZ94802.1"/>
    </source>
</evidence>
<name>A0A413Q980_9FIRM</name>
<dbReference type="SMART" id="SM00240">
    <property type="entry name" value="FHA"/>
    <property type="match status" value="1"/>
</dbReference>
<dbReference type="Proteomes" id="UP000283721">
    <property type="component" value="Unassembled WGS sequence"/>
</dbReference>
<dbReference type="SUPFAM" id="SSF49879">
    <property type="entry name" value="SMAD/FHA domain"/>
    <property type="match status" value="1"/>
</dbReference>
<dbReference type="EMBL" id="QSES01000004">
    <property type="protein sequence ID" value="RGZ94802.1"/>
    <property type="molecule type" value="Genomic_DNA"/>
</dbReference>
<dbReference type="PROSITE" id="PS50006">
    <property type="entry name" value="FHA_DOMAIN"/>
    <property type="match status" value="1"/>
</dbReference>
<evidence type="ECO:0000313" key="3">
    <source>
        <dbReference type="Proteomes" id="UP000283721"/>
    </source>
</evidence>
<evidence type="ECO:0000259" key="1">
    <source>
        <dbReference type="PROSITE" id="PS50006"/>
    </source>
</evidence>
<dbReference type="InterPro" id="IPR008984">
    <property type="entry name" value="SMAD_FHA_dom_sf"/>
</dbReference>
<protein>
    <submittedName>
        <fullName evidence="2">FHA domain-containing protein</fullName>
    </submittedName>
</protein>
<dbReference type="Pfam" id="PF00498">
    <property type="entry name" value="FHA"/>
    <property type="match status" value="1"/>
</dbReference>
<accession>A0A413Q980</accession>
<reference evidence="2 3" key="1">
    <citation type="submission" date="2018-08" db="EMBL/GenBank/DDBJ databases">
        <title>A genome reference for cultivated species of the human gut microbiota.</title>
        <authorList>
            <person name="Zou Y."/>
            <person name="Xue W."/>
            <person name="Luo G."/>
        </authorList>
    </citation>
    <scope>NUCLEOTIDE SEQUENCE [LARGE SCALE GENOMIC DNA]</scope>
    <source>
        <strain evidence="2 3">AM47-6BH</strain>
    </source>
</reference>
<dbReference type="CDD" id="cd00060">
    <property type="entry name" value="FHA"/>
    <property type="match status" value="1"/>
</dbReference>
<gene>
    <name evidence="2" type="ORF">DW967_02790</name>
</gene>